<dbReference type="OrthoDB" id="616263at2759"/>
<protein>
    <recommendedName>
        <fullName evidence="3">Mos1 transposase HTH domain-containing protein</fullName>
    </recommendedName>
</protein>
<evidence type="ECO:0000313" key="2">
    <source>
        <dbReference type="Proteomes" id="UP000499080"/>
    </source>
</evidence>
<accession>A0A4Y2LK38</accession>
<dbReference type="EMBL" id="BGPR01005969">
    <property type="protein sequence ID" value="GBN14972.1"/>
    <property type="molecule type" value="Genomic_DNA"/>
</dbReference>
<evidence type="ECO:0008006" key="3">
    <source>
        <dbReference type="Google" id="ProtNLM"/>
    </source>
</evidence>
<dbReference type="Proteomes" id="UP000499080">
    <property type="component" value="Unassembled WGS sequence"/>
</dbReference>
<sequence>MANRIDAPAKYELRSVIRFYQEEGNSAVEIYRRMSRVNGKNFEELGRRSKLPKKEKLQSNVKYHLASLAATFFEEGIRSLVYRYDKCLNLHGDNVEK</sequence>
<gene>
    <name evidence="1" type="ORF">AVEN_210892_1</name>
</gene>
<evidence type="ECO:0000313" key="1">
    <source>
        <dbReference type="EMBL" id="GBN14972.1"/>
    </source>
</evidence>
<reference evidence="1 2" key="1">
    <citation type="journal article" date="2019" name="Sci. Rep.">
        <title>Orb-weaving spider Araneus ventricosus genome elucidates the spidroin gene catalogue.</title>
        <authorList>
            <person name="Kono N."/>
            <person name="Nakamura H."/>
            <person name="Ohtoshi R."/>
            <person name="Moran D.A.P."/>
            <person name="Shinohara A."/>
            <person name="Yoshida Y."/>
            <person name="Fujiwara M."/>
            <person name="Mori M."/>
            <person name="Tomita M."/>
            <person name="Arakawa K."/>
        </authorList>
    </citation>
    <scope>NUCLEOTIDE SEQUENCE [LARGE SCALE GENOMIC DNA]</scope>
</reference>
<name>A0A4Y2LK38_ARAVE</name>
<keyword evidence="2" id="KW-1185">Reference proteome</keyword>
<organism evidence="1 2">
    <name type="scientific">Araneus ventricosus</name>
    <name type="common">Orbweaver spider</name>
    <name type="synonym">Epeira ventricosa</name>
    <dbReference type="NCBI Taxonomy" id="182803"/>
    <lineage>
        <taxon>Eukaryota</taxon>
        <taxon>Metazoa</taxon>
        <taxon>Ecdysozoa</taxon>
        <taxon>Arthropoda</taxon>
        <taxon>Chelicerata</taxon>
        <taxon>Arachnida</taxon>
        <taxon>Araneae</taxon>
        <taxon>Araneomorphae</taxon>
        <taxon>Entelegynae</taxon>
        <taxon>Araneoidea</taxon>
        <taxon>Araneidae</taxon>
        <taxon>Araneus</taxon>
    </lineage>
</organism>
<dbReference type="AlphaFoldDB" id="A0A4Y2LK38"/>
<proteinExistence type="predicted"/>
<comment type="caution">
    <text evidence="1">The sequence shown here is derived from an EMBL/GenBank/DDBJ whole genome shotgun (WGS) entry which is preliminary data.</text>
</comment>